<gene>
    <name evidence="5" type="primary">CARD11</name>
    <name evidence="5" type="ORF">BLAG_LOCUS25061</name>
</gene>
<dbReference type="SUPFAM" id="SSF50156">
    <property type="entry name" value="PDZ domain-like"/>
    <property type="match status" value="1"/>
</dbReference>
<dbReference type="Gene3D" id="2.30.42.10">
    <property type="match status" value="1"/>
</dbReference>
<reference evidence="5" key="1">
    <citation type="submission" date="2022-01" db="EMBL/GenBank/DDBJ databases">
        <authorList>
            <person name="Braso-Vives M."/>
        </authorList>
    </citation>
    <scope>NUCLEOTIDE SEQUENCE</scope>
</reference>
<dbReference type="InterPro" id="IPR036034">
    <property type="entry name" value="PDZ_sf"/>
</dbReference>
<dbReference type="Proteomes" id="UP000838412">
    <property type="component" value="Chromosome 9"/>
</dbReference>
<evidence type="ECO:0000259" key="4">
    <source>
        <dbReference type="Pfam" id="PF00625"/>
    </source>
</evidence>
<feature type="compositionally biased region" description="Low complexity" evidence="2">
    <location>
        <begin position="942"/>
        <end position="954"/>
    </location>
</feature>
<evidence type="ECO:0000313" key="5">
    <source>
        <dbReference type="EMBL" id="CAH1273857.1"/>
    </source>
</evidence>
<dbReference type="GO" id="GO:0050839">
    <property type="term" value="F:cell adhesion molecule binding"/>
    <property type="evidence" value="ECO:0007669"/>
    <property type="project" value="TreeGrafter"/>
</dbReference>
<dbReference type="Gene3D" id="2.30.30.40">
    <property type="entry name" value="SH3 Domains"/>
    <property type="match status" value="1"/>
</dbReference>
<feature type="region of interest" description="Disordered" evidence="2">
    <location>
        <begin position="534"/>
        <end position="553"/>
    </location>
</feature>
<feature type="domain" description="Guanylate kinase/L-type calcium channel beta subunit" evidence="4">
    <location>
        <begin position="975"/>
        <end position="1049"/>
    </location>
</feature>
<dbReference type="GO" id="GO:0098609">
    <property type="term" value="P:cell-cell adhesion"/>
    <property type="evidence" value="ECO:0007669"/>
    <property type="project" value="TreeGrafter"/>
</dbReference>
<dbReference type="GO" id="GO:0150105">
    <property type="term" value="P:protein localization to cell-cell junction"/>
    <property type="evidence" value="ECO:0007669"/>
    <property type="project" value="TreeGrafter"/>
</dbReference>
<evidence type="ECO:0000313" key="6">
    <source>
        <dbReference type="Proteomes" id="UP000838412"/>
    </source>
</evidence>
<feature type="region of interest" description="Disordered" evidence="2">
    <location>
        <begin position="940"/>
        <end position="959"/>
    </location>
</feature>
<dbReference type="Gene3D" id="3.40.50.300">
    <property type="entry name" value="P-loop containing nucleotide triphosphate hydrolases"/>
    <property type="match status" value="1"/>
</dbReference>
<dbReference type="GO" id="GO:0005923">
    <property type="term" value="C:bicellular tight junction"/>
    <property type="evidence" value="ECO:0007669"/>
    <property type="project" value="TreeGrafter"/>
</dbReference>
<dbReference type="EMBL" id="OV696694">
    <property type="protein sequence ID" value="CAH1273857.1"/>
    <property type="molecule type" value="Genomic_DNA"/>
</dbReference>
<feature type="coiled-coil region" evidence="1">
    <location>
        <begin position="156"/>
        <end position="352"/>
    </location>
</feature>
<dbReference type="Gene3D" id="1.10.533.10">
    <property type="entry name" value="Death Domain, Fas"/>
    <property type="match status" value="1"/>
</dbReference>
<dbReference type="GO" id="GO:0005886">
    <property type="term" value="C:plasma membrane"/>
    <property type="evidence" value="ECO:0007669"/>
    <property type="project" value="TreeGrafter"/>
</dbReference>
<evidence type="ECO:0000256" key="1">
    <source>
        <dbReference type="SAM" id="Coils"/>
    </source>
</evidence>
<keyword evidence="6" id="KW-1185">Reference proteome</keyword>
<dbReference type="PANTHER" id="PTHR13865:SF28">
    <property type="entry name" value="POLYCHAETOID, ISOFORM O"/>
    <property type="match status" value="1"/>
</dbReference>
<feature type="domain" description="CARD" evidence="3">
    <location>
        <begin position="19"/>
        <end position="97"/>
    </location>
</feature>
<organism evidence="5 6">
    <name type="scientific">Branchiostoma lanceolatum</name>
    <name type="common">Common lancelet</name>
    <name type="synonym">Amphioxus lanceolatum</name>
    <dbReference type="NCBI Taxonomy" id="7740"/>
    <lineage>
        <taxon>Eukaryota</taxon>
        <taxon>Metazoa</taxon>
        <taxon>Chordata</taxon>
        <taxon>Cephalochordata</taxon>
        <taxon>Leptocardii</taxon>
        <taxon>Amphioxiformes</taxon>
        <taxon>Branchiostomatidae</taxon>
        <taxon>Branchiostoma</taxon>
    </lineage>
</organism>
<dbReference type="Pfam" id="PF00619">
    <property type="entry name" value="CARD"/>
    <property type="match status" value="1"/>
</dbReference>
<dbReference type="GO" id="GO:0045216">
    <property type="term" value="P:cell-cell junction organization"/>
    <property type="evidence" value="ECO:0007669"/>
    <property type="project" value="TreeGrafter"/>
</dbReference>
<sequence length="1095" mass="124222">MVTMAGPEEEYQEYQDLLEEHCYIITEMLDPIKVVPYLRSKHVMDENDYEEIEAKDTRKKKAMHFVNLLKGKGPEGYGHFIDILEKVMPHLYRLLTNKDPRRQSALSTYGQEEGDFCPDCLGAGSSEYLLLATKLVELNKKYAAVKWREATKSNAVEEFQEKFRAKEVEVEDLQRKMENYEDIKRGYLQLKDQNHSLTEEKSNLLAKVVSYMEESKSTQERLRETMQELDQVHLELNNEREKMTLERTQSIRLRREVESQPSSIKLQRKVELLEMELAKERSKNRAAVNPAVTDSSTDILKQDLEEAQEKCKDMVEDLYRVREELHKAEQQKEKIRQEKEELQVQCSLLSSEKNNHKKWSETALDKLQQVEKERNEAWQARDDAQTNMRKCIADKDKYWAMVNDLTNQIEEKDKEIGQLRMKMTRNKIHNSAQHDSILLAPPRGVLCDSCGQALPIYGRQTSSISNRSSDDIDVLVKEKFRKRAYETKYYNKFCRSHSLGNLTQEAVDSAFDEIPKAYISDDDVWDDVPYGTLQRTETTTPEPSYSVRSRNQSDSARLKYSQIGTGSLSLDETSRRTKCNSIADAECEDEICDPFCDDRPRSQSMGVLEDYRLGDGSLKDGSDSGVEGAESCRVFSSSPRPGSTALTKWEVTLPASDLQVEVTIVGGNKEGIFVESCRDGSEAARLGLVRGQQITDLEYQAPDQYGSGRTIRKVPMAGLTLEEAYQAVGDACGQVTLTGMDNWSGYQFSREHIQVLRGGDDFYVRSNSNVEDLDCKVKEGEIFHVTCSRYKGDQKWYATRVDPDTGNFSNPGPIPSSKRLIKSELQSSLAKSAQKKASLMPFLPSPARSRSMKPPLSPKEKVFMRSQSEQPGATSGFFGTDELSFTPYTRVKRVDVKGKRPVLLLGPQMLVHNVAFQLTLPPHQEEDLQFELCPPVDTNSVTTTETASKETGTGQSTQHTVQSGEMLGGLVSQYSLKSIKDIISQEKHCVLTLSTDCLQCLHDNNIHPIIIFLKPGRSKNLMTLTQGTDKQVAKDQKTQAMDVFNSLSQLVVEHFCIELDGAKVKDKEGIVLAVKEQVRKVQGVKILWLEEARPV</sequence>
<dbReference type="PANTHER" id="PTHR13865">
    <property type="entry name" value="TIGHT JUNCTION PROTEIN"/>
    <property type="match status" value="1"/>
</dbReference>
<keyword evidence="1" id="KW-0175">Coiled coil</keyword>
<dbReference type="OrthoDB" id="8868836at2759"/>
<dbReference type="AlphaFoldDB" id="A0A8K0ADC6"/>
<proteinExistence type="predicted"/>
<dbReference type="CDD" id="cd01671">
    <property type="entry name" value="CARD"/>
    <property type="match status" value="1"/>
</dbReference>
<dbReference type="InterPro" id="IPR001315">
    <property type="entry name" value="CARD"/>
</dbReference>
<evidence type="ECO:0000256" key="2">
    <source>
        <dbReference type="SAM" id="MobiDB-lite"/>
    </source>
</evidence>
<dbReference type="InterPro" id="IPR027417">
    <property type="entry name" value="P-loop_NTPase"/>
</dbReference>
<evidence type="ECO:0000259" key="3">
    <source>
        <dbReference type="Pfam" id="PF00619"/>
    </source>
</evidence>
<dbReference type="InterPro" id="IPR011029">
    <property type="entry name" value="DEATH-like_dom_sf"/>
</dbReference>
<protein>
    <submittedName>
        <fullName evidence="5">CARD11 protein</fullName>
    </submittedName>
</protein>
<name>A0A8K0ADC6_BRALA</name>
<dbReference type="GO" id="GO:0042981">
    <property type="term" value="P:regulation of apoptotic process"/>
    <property type="evidence" value="ECO:0007669"/>
    <property type="project" value="InterPro"/>
</dbReference>
<dbReference type="Pfam" id="PF00625">
    <property type="entry name" value="Guanylate_kin"/>
    <property type="match status" value="1"/>
</dbReference>
<accession>A0A8K0ADC6</accession>
<dbReference type="SUPFAM" id="SSF47986">
    <property type="entry name" value="DEATH domain"/>
    <property type="match status" value="1"/>
</dbReference>
<dbReference type="InterPro" id="IPR008145">
    <property type="entry name" value="GK/Ca_channel_bsu"/>
</dbReference>